<gene>
    <name evidence="3" type="ORF">C2845_PM01G32310</name>
</gene>
<keyword evidence="4" id="KW-1185">Reference proteome</keyword>
<comment type="caution">
    <text evidence="3">The sequence shown here is derived from an EMBL/GenBank/DDBJ whole genome shotgun (WGS) entry which is preliminary data.</text>
</comment>
<sequence length="210" mass="23220">MLRATNLEILLVYCCAPLCPAPPPCHTRPQRCRLSTPPHGQAKRTSAPVLREELPDLEHGGGRTGRTRRMEKLSNLRLEASIGRPELHRLAARPPPPPPGAPPPAARAPAPRSDRPELRRPSARPPMPDWICATAAQAPMSRPGRPVRRPHRSGLRPEDVGERAEKQEEERKRRERTGGSHVSCNKGKINTDVRVPLATVKEEATVKLES</sequence>
<name>A0A3L6TM72_PANMI</name>
<reference evidence="4" key="1">
    <citation type="journal article" date="2019" name="Nat. Commun.">
        <title>The genome of broomcorn millet.</title>
        <authorList>
            <person name="Zou C."/>
            <person name="Miki D."/>
            <person name="Li D."/>
            <person name="Tang Q."/>
            <person name="Xiao L."/>
            <person name="Rajput S."/>
            <person name="Deng P."/>
            <person name="Jia W."/>
            <person name="Huang R."/>
            <person name="Zhang M."/>
            <person name="Sun Y."/>
            <person name="Hu J."/>
            <person name="Fu X."/>
            <person name="Schnable P.S."/>
            <person name="Li F."/>
            <person name="Zhang H."/>
            <person name="Feng B."/>
            <person name="Zhu X."/>
            <person name="Liu R."/>
            <person name="Schnable J.C."/>
            <person name="Zhu J.-K."/>
            <person name="Zhang H."/>
        </authorList>
    </citation>
    <scope>NUCLEOTIDE SEQUENCE [LARGE SCALE GENOMIC DNA]</scope>
</reference>
<dbReference type="Proteomes" id="UP000275267">
    <property type="component" value="Unassembled WGS sequence"/>
</dbReference>
<feature type="region of interest" description="Disordered" evidence="1">
    <location>
        <begin position="80"/>
        <end position="188"/>
    </location>
</feature>
<protein>
    <submittedName>
        <fullName evidence="3">Uncharacterized protein</fullName>
    </submittedName>
</protein>
<evidence type="ECO:0000256" key="2">
    <source>
        <dbReference type="SAM" id="SignalP"/>
    </source>
</evidence>
<feature type="compositionally biased region" description="Basic and acidic residues" evidence="1">
    <location>
        <begin position="155"/>
        <end position="178"/>
    </location>
</feature>
<feature type="chain" id="PRO_5018240717" evidence="2">
    <location>
        <begin position="22"/>
        <end position="210"/>
    </location>
</feature>
<feature type="compositionally biased region" description="Pro residues" evidence="1">
    <location>
        <begin position="93"/>
        <end position="106"/>
    </location>
</feature>
<evidence type="ECO:0000313" key="3">
    <source>
        <dbReference type="EMBL" id="RLN40585.1"/>
    </source>
</evidence>
<dbReference type="EMBL" id="PQIB02000001">
    <property type="protein sequence ID" value="RLN40585.1"/>
    <property type="molecule type" value="Genomic_DNA"/>
</dbReference>
<evidence type="ECO:0000313" key="4">
    <source>
        <dbReference type="Proteomes" id="UP000275267"/>
    </source>
</evidence>
<feature type="signal peptide" evidence="2">
    <location>
        <begin position="1"/>
        <end position="21"/>
    </location>
</feature>
<evidence type="ECO:0000256" key="1">
    <source>
        <dbReference type="SAM" id="MobiDB-lite"/>
    </source>
</evidence>
<proteinExistence type="predicted"/>
<keyword evidence="2" id="KW-0732">Signal</keyword>
<dbReference type="AlphaFoldDB" id="A0A3L6TM72"/>
<feature type="compositionally biased region" description="Basic residues" evidence="1">
    <location>
        <begin position="145"/>
        <end position="154"/>
    </location>
</feature>
<feature type="region of interest" description="Disordered" evidence="1">
    <location>
        <begin position="26"/>
        <end position="48"/>
    </location>
</feature>
<accession>A0A3L6TM72</accession>
<organism evidence="3 4">
    <name type="scientific">Panicum miliaceum</name>
    <name type="common">Proso millet</name>
    <name type="synonym">Broomcorn millet</name>
    <dbReference type="NCBI Taxonomy" id="4540"/>
    <lineage>
        <taxon>Eukaryota</taxon>
        <taxon>Viridiplantae</taxon>
        <taxon>Streptophyta</taxon>
        <taxon>Embryophyta</taxon>
        <taxon>Tracheophyta</taxon>
        <taxon>Spermatophyta</taxon>
        <taxon>Magnoliopsida</taxon>
        <taxon>Liliopsida</taxon>
        <taxon>Poales</taxon>
        <taxon>Poaceae</taxon>
        <taxon>PACMAD clade</taxon>
        <taxon>Panicoideae</taxon>
        <taxon>Panicodae</taxon>
        <taxon>Paniceae</taxon>
        <taxon>Panicinae</taxon>
        <taxon>Panicum</taxon>
        <taxon>Panicum sect. Panicum</taxon>
    </lineage>
</organism>